<sequence>MSPTPRPRPSSGAAPRVVVVGAGAAGSLTALHLARAARARATALEVELLDPAPRWARGVAFGTDDEEHLLNVPAAQMSVLGDDPGHFVAWLEQHGRPSEAQPHAFVPRRRWAAYLDACLSAEAGTAAETVRVRHRHLRATALTRTDAEPGREGRAWTVRAGAEDVAADAVVLATGAPADQVDWAPASLRASPFLVVDPWAPGALDVVRRDRSGPADVLVVGSGLTMLDVTLTVVGDGARPDRRVLATSRRGRVPHTHRRRPALPVVPDVSTWDADLDAVLAAATAHLRGVEADTGDWRPGADGLRHRVTVLWDRLGEEDRHRFLDEHQGAWNVLRHRAAPVPGEVLEGLLATDRVEVRAVRVQDAEPLPHGGLRVRLDDGTTHDVGWVVNATGGGGDVRRSPDALLRDLLRDRAGLRLAEPATRGLGVRTVEGRLRDSDGTTDAPVWTLGSLRRGELLESTAIPEIRSQAQALAGAVLDEVAPLPRRLEDGRWVGGHHPVARPRDLLGLPLSTTAEAAATYNAGLERVLRLQSGGETLIAEAVALDPDLAVGHAALALLGHEGGAEVDVSAALAAARSALARRGDERERSFVAVVGARVGDASAGTRAGAAALTRHVSLHPRDALAVSAAVPTIAFSGVTDLQREAWELVEGLAPAYGDHWWYHSLLAFTRQDQGRLEEAGLLAESALACEPASGHAVHALTHVFYETGEHEAGLAWLDGWIGRSGRDADHRAHFSWHAALHELTTGDLEAVRRRYYRELAPPTTTGMRLLVDAVSLLWRWELTTAAWPGSEDQALPSVESALAEVDPALLARPGTPFGAVHAAVALAAAGRHDRLDRLRRRCRDDGDPVLSGVVAPLCEALAHQGAGRYGQAADLLLDLLPRLVLVGGSAAQREVVEEALLLCLARSGRPERAATLLDRRLDRRPSALDVRRLASLRRVAPAPAPGR</sequence>
<comment type="caution">
    <text evidence="2">The sequence shown here is derived from an EMBL/GenBank/DDBJ whole genome shotgun (WGS) entry which is preliminary data.</text>
</comment>
<dbReference type="RefSeq" id="WP_250826532.1">
    <property type="nucleotide sequence ID" value="NZ_JAMOIL010000005.1"/>
</dbReference>
<dbReference type="AlphaFoldDB" id="A0A9X2IE80"/>
<dbReference type="PANTHER" id="PTHR40254">
    <property type="entry name" value="BLR0577 PROTEIN"/>
    <property type="match status" value="1"/>
</dbReference>
<dbReference type="PANTHER" id="PTHR40254:SF1">
    <property type="entry name" value="BLR0577 PROTEIN"/>
    <property type="match status" value="1"/>
</dbReference>
<evidence type="ECO:0000259" key="1">
    <source>
        <dbReference type="Pfam" id="PF13454"/>
    </source>
</evidence>
<dbReference type="InterPro" id="IPR052189">
    <property type="entry name" value="L-asp_N-monooxygenase_NS-form"/>
</dbReference>
<dbReference type="InterPro" id="IPR038732">
    <property type="entry name" value="HpyO/CreE_NAD-binding"/>
</dbReference>
<name>A0A9X2IE80_9ACTN</name>
<dbReference type="SUPFAM" id="SSF48452">
    <property type="entry name" value="TPR-like"/>
    <property type="match status" value="1"/>
</dbReference>
<reference evidence="2" key="1">
    <citation type="submission" date="2022-05" db="EMBL/GenBank/DDBJ databases">
        <authorList>
            <person name="Tuo L."/>
        </authorList>
    </citation>
    <scope>NUCLEOTIDE SEQUENCE</scope>
    <source>
        <strain evidence="2">BSK12Z-4</strain>
    </source>
</reference>
<organism evidence="2 3">
    <name type="scientific">Nocardioides bruguierae</name>
    <dbReference type="NCBI Taxonomy" id="2945102"/>
    <lineage>
        <taxon>Bacteria</taxon>
        <taxon>Bacillati</taxon>
        <taxon>Actinomycetota</taxon>
        <taxon>Actinomycetes</taxon>
        <taxon>Propionibacteriales</taxon>
        <taxon>Nocardioidaceae</taxon>
        <taxon>Nocardioides</taxon>
    </lineage>
</organism>
<keyword evidence="3" id="KW-1185">Reference proteome</keyword>
<dbReference type="SUPFAM" id="SSF51905">
    <property type="entry name" value="FAD/NAD(P)-binding domain"/>
    <property type="match status" value="1"/>
</dbReference>
<dbReference type="PRINTS" id="PR00368">
    <property type="entry name" value="FADPNR"/>
</dbReference>
<dbReference type="EMBL" id="JAMOIL010000005">
    <property type="protein sequence ID" value="MCM0619778.1"/>
    <property type="molecule type" value="Genomic_DNA"/>
</dbReference>
<proteinExistence type="predicted"/>
<evidence type="ECO:0000313" key="3">
    <source>
        <dbReference type="Proteomes" id="UP001139485"/>
    </source>
</evidence>
<gene>
    <name evidence="2" type="ORF">M8330_05655</name>
</gene>
<protein>
    <submittedName>
        <fullName evidence="2">FAD/NAD(P)-binding protein</fullName>
    </submittedName>
</protein>
<dbReference type="InterPro" id="IPR011990">
    <property type="entry name" value="TPR-like_helical_dom_sf"/>
</dbReference>
<dbReference type="InterPro" id="IPR036188">
    <property type="entry name" value="FAD/NAD-bd_sf"/>
</dbReference>
<feature type="domain" description="FAD-dependent urate hydroxylase HpyO/Asp monooxygenase CreE-like FAD/NAD(P)-binding" evidence="1">
    <location>
        <begin position="18"/>
        <end position="176"/>
    </location>
</feature>
<dbReference type="Gene3D" id="1.25.40.10">
    <property type="entry name" value="Tetratricopeptide repeat domain"/>
    <property type="match status" value="1"/>
</dbReference>
<evidence type="ECO:0000313" key="2">
    <source>
        <dbReference type="EMBL" id="MCM0619778.1"/>
    </source>
</evidence>
<dbReference type="Proteomes" id="UP001139485">
    <property type="component" value="Unassembled WGS sequence"/>
</dbReference>
<dbReference type="Gene3D" id="3.50.50.60">
    <property type="entry name" value="FAD/NAD(P)-binding domain"/>
    <property type="match status" value="1"/>
</dbReference>
<accession>A0A9X2IE80</accession>
<dbReference type="Pfam" id="PF13454">
    <property type="entry name" value="NAD_binding_9"/>
    <property type="match status" value="1"/>
</dbReference>